<dbReference type="AlphaFoldDB" id="A0A2P8H5I7"/>
<evidence type="ECO:0000313" key="3">
    <source>
        <dbReference type="EMBL" id="PSL41473.1"/>
    </source>
</evidence>
<keyword evidence="4" id="KW-1185">Reference proteome</keyword>
<evidence type="ECO:0000313" key="4">
    <source>
        <dbReference type="Proteomes" id="UP000242682"/>
    </source>
</evidence>
<evidence type="ECO:0000256" key="2">
    <source>
        <dbReference type="SAM" id="SignalP"/>
    </source>
</evidence>
<proteinExistence type="predicted"/>
<organism evidence="3 4">
    <name type="scientific">Planomicrobium soli</name>
    <dbReference type="NCBI Taxonomy" id="1176648"/>
    <lineage>
        <taxon>Bacteria</taxon>
        <taxon>Bacillati</taxon>
        <taxon>Bacillota</taxon>
        <taxon>Bacilli</taxon>
        <taxon>Bacillales</taxon>
        <taxon>Caryophanaceae</taxon>
        <taxon>Planomicrobium</taxon>
    </lineage>
</organism>
<comment type="caution">
    <text evidence="3">The sequence shown here is derived from an EMBL/GenBank/DDBJ whole genome shotgun (WGS) entry which is preliminary data.</text>
</comment>
<gene>
    <name evidence="3" type="ORF">B0H99_102157</name>
</gene>
<feature type="region of interest" description="Disordered" evidence="1">
    <location>
        <begin position="203"/>
        <end position="228"/>
    </location>
</feature>
<name>A0A2P8H5I7_9BACL</name>
<dbReference type="RefSeq" id="WP_106532166.1">
    <property type="nucleotide sequence ID" value="NZ_PYAT01000002.1"/>
</dbReference>
<protein>
    <recommendedName>
        <fullName evidence="5">Surface rod structure-forming protein G</fullName>
    </recommendedName>
</protein>
<keyword evidence="2" id="KW-0732">Signal</keyword>
<reference evidence="3 4" key="1">
    <citation type="submission" date="2018-03" db="EMBL/GenBank/DDBJ databases">
        <title>Genomic Encyclopedia of Type Strains, Phase III (KMG-III): the genomes of soil and plant-associated and newly described type strains.</title>
        <authorList>
            <person name="Whitman W."/>
        </authorList>
    </citation>
    <scope>NUCLEOTIDE SEQUENCE [LARGE SCALE GENOMIC DNA]</scope>
    <source>
        <strain evidence="3 4">CGMCC 1.12259</strain>
    </source>
</reference>
<dbReference type="OrthoDB" id="2455284at2"/>
<accession>A0A2P8H5I7</accession>
<feature type="chain" id="PRO_5015185028" description="Surface rod structure-forming protein G" evidence="2">
    <location>
        <begin position="24"/>
        <end position="228"/>
    </location>
</feature>
<feature type="signal peptide" evidence="2">
    <location>
        <begin position="1"/>
        <end position="23"/>
    </location>
</feature>
<dbReference type="Proteomes" id="UP000242682">
    <property type="component" value="Unassembled WGS sequence"/>
</dbReference>
<evidence type="ECO:0008006" key="5">
    <source>
        <dbReference type="Google" id="ProtNLM"/>
    </source>
</evidence>
<sequence>MKKLAMILIAFMFMFGFTSGAIASTGGGHDYDHGHDDKVTYKDGITTVVTKKKEVTHDKIVKTEKFTDYSTEKKHDKSTFEKVDVDVTKEKHPVHNWYRDVTTKTTYEITKHTTWDEVTKTEKVKKTTTPVKIIKTTVTTKKYKGKPRKGNLISKKTKVYYDKVYGKEHVEVYVVDKKTYKENEKTYYDKKVIDVEVTKGKWDRKDKDHGHDKDKDKGKDRGKGKGKH</sequence>
<dbReference type="EMBL" id="PYAT01000002">
    <property type="protein sequence ID" value="PSL41473.1"/>
    <property type="molecule type" value="Genomic_DNA"/>
</dbReference>
<evidence type="ECO:0000256" key="1">
    <source>
        <dbReference type="SAM" id="MobiDB-lite"/>
    </source>
</evidence>